<dbReference type="Gene3D" id="3.30.470.20">
    <property type="entry name" value="ATP-grasp fold, B domain"/>
    <property type="match status" value="1"/>
</dbReference>
<dbReference type="InterPro" id="IPR004344">
    <property type="entry name" value="TTL/TTLL_fam"/>
</dbReference>
<keyword evidence="2" id="KW-0547">Nucleotide-binding</keyword>
<dbReference type="STRING" id="857967.G0QQ40"/>
<evidence type="ECO:0000313" key="5">
    <source>
        <dbReference type="EMBL" id="EGR32668.1"/>
    </source>
</evidence>
<dbReference type="GO" id="GO:0070740">
    <property type="term" value="F:tubulin-glutamic acid ligase activity"/>
    <property type="evidence" value="ECO:0007669"/>
    <property type="project" value="TreeGrafter"/>
</dbReference>
<evidence type="ECO:0000256" key="2">
    <source>
        <dbReference type="ARBA" id="ARBA00022741"/>
    </source>
</evidence>
<dbReference type="PROSITE" id="PS51221">
    <property type="entry name" value="TTL"/>
    <property type="match status" value="1"/>
</dbReference>
<dbReference type="eggNOG" id="KOG2158">
    <property type="taxonomic scope" value="Eukaryota"/>
</dbReference>
<evidence type="ECO:0000256" key="3">
    <source>
        <dbReference type="ARBA" id="ARBA00022840"/>
    </source>
</evidence>
<keyword evidence="1 5" id="KW-0436">Ligase</keyword>
<dbReference type="GO" id="GO:0004835">
    <property type="term" value="F:tubulin-tyrosine ligase activity"/>
    <property type="evidence" value="ECO:0007669"/>
    <property type="project" value="UniProtKB-EC"/>
</dbReference>
<organism evidence="5 6">
    <name type="scientific">Ichthyophthirius multifiliis</name>
    <name type="common">White spot disease agent</name>
    <name type="synonym">Ich</name>
    <dbReference type="NCBI Taxonomy" id="5932"/>
    <lineage>
        <taxon>Eukaryota</taxon>
        <taxon>Sar</taxon>
        <taxon>Alveolata</taxon>
        <taxon>Ciliophora</taxon>
        <taxon>Intramacronucleata</taxon>
        <taxon>Oligohymenophorea</taxon>
        <taxon>Hymenostomatida</taxon>
        <taxon>Ophryoglenina</taxon>
        <taxon>Ichthyophthirius</taxon>
    </lineage>
</organism>
<dbReference type="EMBL" id="GL983608">
    <property type="protein sequence ID" value="EGR32668.1"/>
    <property type="molecule type" value="Genomic_DNA"/>
</dbReference>
<evidence type="ECO:0000256" key="1">
    <source>
        <dbReference type="ARBA" id="ARBA00022598"/>
    </source>
</evidence>
<dbReference type="RefSeq" id="XP_004036654.1">
    <property type="nucleotide sequence ID" value="XM_004036606.1"/>
</dbReference>
<dbReference type="Proteomes" id="UP000008983">
    <property type="component" value="Unassembled WGS sequence"/>
</dbReference>
<feature type="compositionally biased region" description="Basic and acidic residues" evidence="4">
    <location>
        <begin position="52"/>
        <end position="66"/>
    </location>
</feature>
<evidence type="ECO:0000313" key="6">
    <source>
        <dbReference type="Proteomes" id="UP000008983"/>
    </source>
</evidence>
<evidence type="ECO:0000256" key="4">
    <source>
        <dbReference type="SAM" id="MobiDB-lite"/>
    </source>
</evidence>
<dbReference type="OrthoDB" id="202825at2759"/>
<dbReference type="SUPFAM" id="SSF56059">
    <property type="entry name" value="Glutathione synthetase ATP-binding domain-like"/>
    <property type="match status" value="1"/>
</dbReference>
<dbReference type="GO" id="GO:0005524">
    <property type="term" value="F:ATP binding"/>
    <property type="evidence" value="ECO:0007669"/>
    <property type="project" value="UniProtKB-KW"/>
</dbReference>
<dbReference type="OMA" id="FAINRHA"/>
<keyword evidence="6" id="KW-1185">Reference proteome</keyword>
<dbReference type="GO" id="GO:0036064">
    <property type="term" value="C:ciliary basal body"/>
    <property type="evidence" value="ECO:0007669"/>
    <property type="project" value="TreeGrafter"/>
</dbReference>
<dbReference type="AlphaFoldDB" id="G0QQ40"/>
<proteinExistence type="predicted"/>
<dbReference type="PANTHER" id="PTHR12241:SF147">
    <property type="entry name" value="TUBULIN POLYGLUTAMYLASE TTLL7"/>
    <property type="match status" value="1"/>
</dbReference>
<dbReference type="PANTHER" id="PTHR12241">
    <property type="entry name" value="TUBULIN POLYGLUTAMYLASE"/>
    <property type="match status" value="1"/>
</dbReference>
<sequence>MDKNQIKSLQYDPLEIVQGIKDDQNEEQYDGTYSDSSIESDSENTQNNNEYTHQDEQIIPEDDTKKPKQKKKQNPLKKKFAQQTNIKKQYKITMNVSDTQYPVVKFVGKKLLKWRLSYDSENTECDIYWTDNAVQPEQLGKMQAYQKINHFPGMFILARKNYLARHLKKMQKQFPEEYNFFPQTWLLPLEYNDLRTEFEKIQKGKRKTFIVKPEASCQGKGIFLTRSLDDLNNNDHYVVQRYLHKPFLIENLKFDFRVYVLLAGCEPLRTYIFKEGIARFATEEYESPNKENLENLYMHLTNYAINKDNSNFEFNQDENKMDKGHKRSIYLKSKDQMYRNYGKIQKI</sequence>
<dbReference type="InParanoid" id="G0QQ40"/>
<protein>
    <submittedName>
        <fullName evidence="5">Tubulin-tyrosine ligase family protein, putative</fullName>
        <ecNumber evidence="5">6.3.2.25</ecNumber>
    </submittedName>
</protein>
<reference evidence="5 6" key="1">
    <citation type="submission" date="2011-07" db="EMBL/GenBank/DDBJ databases">
        <authorList>
            <person name="Coyne R."/>
            <person name="Brami D."/>
            <person name="Johnson J."/>
            <person name="Hostetler J."/>
            <person name="Hannick L."/>
            <person name="Clark T."/>
            <person name="Cassidy-Hanley D."/>
            <person name="Inman J."/>
        </authorList>
    </citation>
    <scope>NUCLEOTIDE SEQUENCE [LARGE SCALE GENOMIC DNA]</scope>
    <source>
        <strain evidence="5 6">G5</strain>
    </source>
</reference>
<keyword evidence="3" id="KW-0067">ATP-binding</keyword>
<dbReference type="EC" id="6.3.2.25" evidence="5"/>
<name>G0QQ40_ICHMU</name>
<feature type="region of interest" description="Disordered" evidence="4">
    <location>
        <begin position="1"/>
        <end position="81"/>
    </location>
</feature>
<dbReference type="GeneID" id="14908828"/>
<gene>
    <name evidence="5" type="ORF">IMG5_075010</name>
</gene>
<feature type="compositionally biased region" description="Polar residues" evidence="4">
    <location>
        <begin position="31"/>
        <end position="51"/>
    </location>
</feature>
<dbReference type="GO" id="GO:0000226">
    <property type="term" value="P:microtubule cytoskeleton organization"/>
    <property type="evidence" value="ECO:0007669"/>
    <property type="project" value="TreeGrafter"/>
</dbReference>
<accession>G0QQ40</accession>
<feature type="compositionally biased region" description="Basic residues" evidence="4">
    <location>
        <begin position="67"/>
        <end position="80"/>
    </location>
</feature>
<dbReference type="Pfam" id="PF03133">
    <property type="entry name" value="TTL"/>
    <property type="match status" value="1"/>
</dbReference>
<dbReference type="GO" id="GO:0015631">
    <property type="term" value="F:tubulin binding"/>
    <property type="evidence" value="ECO:0007669"/>
    <property type="project" value="TreeGrafter"/>
</dbReference>